<gene>
    <name evidence="9" type="ORF">LSH36_892g00037</name>
</gene>
<dbReference type="GO" id="GO:0004497">
    <property type="term" value="F:monooxygenase activity"/>
    <property type="evidence" value="ECO:0007669"/>
    <property type="project" value="UniProtKB-KW"/>
</dbReference>
<evidence type="ECO:0000313" key="9">
    <source>
        <dbReference type="EMBL" id="KAK2142953.1"/>
    </source>
</evidence>
<dbReference type="PROSITE" id="PS00086">
    <property type="entry name" value="CYTOCHROME_P450"/>
    <property type="match status" value="1"/>
</dbReference>
<feature type="binding site" description="axial binding residue" evidence="7">
    <location>
        <position position="578"/>
    </location>
    <ligand>
        <name>heme</name>
        <dbReference type="ChEBI" id="CHEBI:30413"/>
    </ligand>
    <ligandPart>
        <name>Fe</name>
        <dbReference type="ChEBI" id="CHEBI:18248"/>
    </ligandPart>
</feature>
<dbReference type="InterPro" id="IPR002403">
    <property type="entry name" value="Cyt_P450_E_grp-IV"/>
</dbReference>
<evidence type="ECO:0000256" key="5">
    <source>
        <dbReference type="ARBA" id="ARBA00023004"/>
    </source>
</evidence>
<evidence type="ECO:0000256" key="2">
    <source>
        <dbReference type="ARBA" id="ARBA00022617"/>
    </source>
</evidence>
<evidence type="ECO:0000256" key="8">
    <source>
        <dbReference type="RuleBase" id="RU000461"/>
    </source>
</evidence>
<dbReference type="GO" id="GO:0020037">
    <property type="term" value="F:heme binding"/>
    <property type="evidence" value="ECO:0007669"/>
    <property type="project" value="InterPro"/>
</dbReference>
<dbReference type="PRINTS" id="PR00385">
    <property type="entry name" value="P450"/>
</dbReference>
<accession>A0AAD9IYN2</accession>
<evidence type="ECO:0000313" key="10">
    <source>
        <dbReference type="Proteomes" id="UP001208570"/>
    </source>
</evidence>
<comment type="similarity">
    <text evidence="1 8">Belongs to the cytochrome P450 family.</text>
</comment>
<evidence type="ECO:0000256" key="4">
    <source>
        <dbReference type="ARBA" id="ARBA00023002"/>
    </source>
</evidence>
<evidence type="ECO:0000256" key="3">
    <source>
        <dbReference type="ARBA" id="ARBA00022723"/>
    </source>
</evidence>
<comment type="cofactor">
    <cofactor evidence="7">
        <name>heme</name>
        <dbReference type="ChEBI" id="CHEBI:30413"/>
    </cofactor>
</comment>
<evidence type="ECO:0000256" key="6">
    <source>
        <dbReference type="ARBA" id="ARBA00023033"/>
    </source>
</evidence>
<dbReference type="Pfam" id="PF00067">
    <property type="entry name" value="p450"/>
    <property type="match status" value="1"/>
</dbReference>
<dbReference type="AlphaFoldDB" id="A0AAD9IYN2"/>
<keyword evidence="2 7" id="KW-0349">Heme</keyword>
<dbReference type="InterPro" id="IPR001128">
    <property type="entry name" value="Cyt_P450"/>
</dbReference>
<dbReference type="PRINTS" id="PR00465">
    <property type="entry name" value="EP450IV"/>
</dbReference>
<reference evidence="9" key="1">
    <citation type="journal article" date="2023" name="Mol. Biol. Evol.">
        <title>Third-Generation Sequencing Reveals the Adaptive Role of the Epigenome in Three Deep-Sea Polychaetes.</title>
        <authorList>
            <person name="Perez M."/>
            <person name="Aroh O."/>
            <person name="Sun Y."/>
            <person name="Lan Y."/>
            <person name="Juniper S.K."/>
            <person name="Young C.R."/>
            <person name="Angers B."/>
            <person name="Qian P.Y."/>
        </authorList>
    </citation>
    <scope>NUCLEOTIDE SEQUENCE</scope>
    <source>
        <strain evidence="9">P08H-3</strain>
    </source>
</reference>
<dbReference type="EMBL" id="JAODUP010000893">
    <property type="protein sequence ID" value="KAK2142953.1"/>
    <property type="molecule type" value="Genomic_DNA"/>
</dbReference>
<dbReference type="PANTHER" id="PTHR24286:SF384">
    <property type="entry name" value="P450, PUTATIVE (EUROFUNG)-RELATED"/>
    <property type="match status" value="1"/>
</dbReference>
<dbReference type="GO" id="GO:0016705">
    <property type="term" value="F:oxidoreductase activity, acting on paired donors, with incorporation or reduction of molecular oxygen"/>
    <property type="evidence" value="ECO:0007669"/>
    <property type="project" value="InterPro"/>
</dbReference>
<keyword evidence="3 7" id="KW-0479">Metal-binding</keyword>
<name>A0AAD9IYN2_9ANNE</name>
<evidence type="ECO:0000256" key="7">
    <source>
        <dbReference type="PIRSR" id="PIRSR602403-1"/>
    </source>
</evidence>
<dbReference type="InterPro" id="IPR036396">
    <property type="entry name" value="Cyt_P450_sf"/>
</dbReference>
<keyword evidence="6 8" id="KW-0503">Monooxygenase</keyword>
<dbReference type="PANTHER" id="PTHR24286">
    <property type="entry name" value="CYTOCHROME P450 26"/>
    <property type="match status" value="1"/>
</dbReference>
<dbReference type="GO" id="GO:0005506">
    <property type="term" value="F:iron ion binding"/>
    <property type="evidence" value="ECO:0007669"/>
    <property type="project" value="InterPro"/>
</dbReference>
<organism evidence="9 10">
    <name type="scientific">Paralvinella palmiformis</name>
    <dbReference type="NCBI Taxonomy" id="53620"/>
    <lineage>
        <taxon>Eukaryota</taxon>
        <taxon>Metazoa</taxon>
        <taxon>Spiralia</taxon>
        <taxon>Lophotrochozoa</taxon>
        <taxon>Annelida</taxon>
        <taxon>Polychaeta</taxon>
        <taxon>Sedentaria</taxon>
        <taxon>Canalipalpata</taxon>
        <taxon>Terebellida</taxon>
        <taxon>Terebelliformia</taxon>
        <taxon>Alvinellidae</taxon>
        <taxon>Paralvinella</taxon>
    </lineage>
</organism>
<dbReference type="InterPro" id="IPR017972">
    <property type="entry name" value="Cyt_P450_CS"/>
</dbReference>
<keyword evidence="5 7" id="KW-0408">Iron</keyword>
<proteinExistence type="inferred from homology"/>
<dbReference type="GO" id="GO:0016125">
    <property type="term" value="P:sterol metabolic process"/>
    <property type="evidence" value="ECO:0007669"/>
    <property type="project" value="TreeGrafter"/>
</dbReference>
<protein>
    <recommendedName>
        <fullName evidence="11">Cytochrome P450</fullName>
    </recommendedName>
</protein>
<evidence type="ECO:0000256" key="1">
    <source>
        <dbReference type="ARBA" id="ARBA00010617"/>
    </source>
</evidence>
<keyword evidence="10" id="KW-1185">Reference proteome</keyword>
<dbReference type="Gene3D" id="1.10.630.10">
    <property type="entry name" value="Cytochrome P450"/>
    <property type="match status" value="1"/>
</dbReference>
<dbReference type="GO" id="GO:0034653">
    <property type="term" value="P:retinoic acid catabolic process"/>
    <property type="evidence" value="ECO:0007669"/>
    <property type="project" value="UniProtKB-ARBA"/>
</dbReference>
<evidence type="ECO:0008006" key="11">
    <source>
        <dbReference type="Google" id="ProtNLM"/>
    </source>
</evidence>
<dbReference type="Proteomes" id="UP001208570">
    <property type="component" value="Unassembled WGS sequence"/>
</dbReference>
<dbReference type="SUPFAM" id="SSF48264">
    <property type="entry name" value="Cytochrome P450"/>
    <property type="match status" value="1"/>
</dbReference>
<sequence length="631" mass="71520">METVPTSTCFSLSQSVDGRLQKLNTWSRTGRLLSPSPDVTTQPLCGTNESCTPIAGRPEAVLSFCRGCLMVAEARPPTTATQSDVDRLHASSFRRIRLKSKIFASSLSRSSRTRTFKMPFWAVEHGCELFYTWFPTGILLVACLLLLEFYRRHSYMTTGNLPPGSSGWPIIGETLPFILDGNKYMRERIARYGVVFRSSILGQNIIVVSGADNVRQILLGECTSVVTNHPISVRALIGEGTLSNTTGERHNELHRFISKTFHLTNLQLITPAVHRVIGEFVARWRRSGYVISGVSEMKKLAFTLGANVLLGLNFASTELETVMTIFETFNQAFFTFPIDIPGFAYYKGKLARQELIELLTRYLKELPNKSNDKRVHLIHDLMERHQRMSSESDDISCAGNLINMTIELMFGSNESLASGFSSILMYLGHRPDVYSRIHEELARKDAPSAGDPLSKAEPFTYDDVKEAHYVHHVVNEVLRIYPPIAGSFRKTIKPMKIAGYDIPVGWTILYSIPSTHLLSPLFAQKTNELIPERWQTKEEHDQYPEEDDNVIFDQELGEKLKSKERFHYIPFGAGHRRCVGKEFALLCMRVFIMEVVRTGKLQLVNGFPEIKTCPFVYPKDNLPLWFEKSRC</sequence>
<comment type="caution">
    <text evidence="9">The sequence shown here is derived from an EMBL/GenBank/DDBJ whole genome shotgun (WGS) entry which is preliminary data.</text>
</comment>
<keyword evidence="4 8" id="KW-0560">Oxidoreductase</keyword>